<name>A0ABQ6JIR2_9ACTN</name>
<accession>A0ABQ6JIR2</accession>
<comment type="caution">
    <text evidence="2">The sequence shown here is derived from an EMBL/GenBank/DDBJ whole genome shotgun (WGS) entry which is preliminary data.</text>
</comment>
<dbReference type="SUPFAM" id="SSF51011">
    <property type="entry name" value="Glycosyl hydrolase domain"/>
    <property type="match status" value="1"/>
</dbReference>
<dbReference type="EMBL" id="BSUZ01000001">
    <property type="protein sequence ID" value="GMA88078.1"/>
    <property type="molecule type" value="Genomic_DNA"/>
</dbReference>
<dbReference type="InterPro" id="IPR024561">
    <property type="entry name" value="Pullul_strch_C"/>
</dbReference>
<protein>
    <recommendedName>
        <fullName evidence="1">Alpha-1,6-glucosidases pullulanase-type C-terminal domain-containing protein</fullName>
    </recommendedName>
</protein>
<proteinExistence type="predicted"/>
<evidence type="ECO:0000313" key="3">
    <source>
        <dbReference type="Proteomes" id="UP001157017"/>
    </source>
</evidence>
<dbReference type="Gene3D" id="2.60.40.1180">
    <property type="entry name" value="Golgi alpha-mannosidase II"/>
    <property type="match status" value="1"/>
</dbReference>
<gene>
    <name evidence="2" type="ORF">GCM10025868_33280</name>
</gene>
<dbReference type="Pfam" id="PF11852">
    <property type="entry name" value="Pullul_strch_C"/>
    <property type="match status" value="1"/>
</dbReference>
<organism evidence="2 3">
    <name type="scientific">Angustibacter aerolatus</name>
    <dbReference type="NCBI Taxonomy" id="1162965"/>
    <lineage>
        <taxon>Bacteria</taxon>
        <taxon>Bacillati</taxon>
        <taxon>Actinomycetota</taxon>
        <taxon>Actinomycetes</taxon>
        <taxon>Kineosporiales</taxon>
        <taxon>Kineosporiaceae</taxon>
    </lineage>
</organism>
<dbReference type="Proteomes" id="UP001157017">
    <property type="component" value="Unassembled WGS sequence"/>
</dbReference>
<keyword evidence="3" id="KW-1185">Reference proteome</keyword>
<reference evidence="3" key="1">
    <citation type="journal article" date="2019" name="Int. J. Syst. Evol. Microbiol.">
        <title>The Global Catalogue of Microorganisms (GCM) 10K type strain sequencing project: providing services to taxonomists for standard genome sequencing and annotation.</title>
        <authorList>
            <consortium name="The Broad Institute Genomics Platform"/>
            <consortium name="The Broad Institute Genome Sequencing Center for Infectious Disease"/>
            <person name="Wu L."/>
            <person name="Ma J."/>
        </authorList>
    </citation>
    <scope>NUCLEOTIDE SEQUENCE [LARGE SCALE GENOMIC DNA]</scope>
    <source>
        <strain evidence="3">NBRC 108730</strain>
    </source>
</reference>
<evidence type="ECO:0000259" key="1">
    <source>
        <dbReference type="Pfam" id="PF11852"/>
    </source>
</evidence>
<feature type="domain" description="Alpha-1,6-glucosidases pullulanase-type C-terminal" evidence="1">
    <location>
        <begin position="1"/>
        <end position="95"/>
    </location>
</feature>
<dbReference type="InterPro" id="IPR013780">
    <property type="entry name" value="Glyco_hydro_b"/>
</dbReference>
<sequence length="96" mass="10158">MSFPASGSTQKAGLIVMRIDDTVGRDVDPRLRGALVVLNATPDRQTQQVNGLLGHHLTLSPVQARGADPVARTTTWDDASGTVSVPARTAVVLVER</sequence>
<evidence type="ECO:0000313" key="2">
    <source>
        <dbReference type="EMBL" id="GMA88078.1"/>
    </source>
</evidence>